<keyword evidence="2" id="KW-0472">Membrane</keyword>
<dbReference type="PANTHER" id="PTHR33321">
    <property type="match status" value="1"/>
</dbReference>
<dbReference type="EMBL" id="JAYKXN010000001">
    <property type="protein sequence ID" value="KAK7316708.1"/>
    <property type="molecule type" value="Genomic_DNA"/>
</dbReference>
<dbReference type="InterPro" id="IPR007541">
    <property type="entry name" value="Uncharacterised_BSP"/>
</dbReference>
<sequence>MEGKNKHSHIQPFIPFFNSSSTTTTSYSHHKNNQHHHDHDVASNNTAKHFPSDNNNIILRILLVLIVATISIWANYEASKTFDINIVNDAEDSPAGHRFALSYVSNDKATRIVFNTSSFVEHLLYPNSNNEDNHYTKKHIDSVTLRLARRNLNTTAAVYSAGNRRHGGGKIFNSYVIEISPMLLEDKMFNKIAIVGVILRGMAKVWIWDGGATAPSGLVDGMAEYVAELAGFRRDMAAGGSAESPECVGRGGLWWEGKDPTHVARLLRYCENYKKGFIQRLNEAMRDTWHDRMVDELLGMPIMELCGLYNNNASWVGLGSI</sequence>
<organism evidence="3 4">
    <name type="scientific">Clitoria ternatea</name>
    <name type="common">Butterfly pea</name>
    <dbReference type="NCBI Taxonomy" id="43366"/>
    <lineage>
        <taxon>Eukaryota</taxon>
        <taxon>Viridiplantae</taxon>
        <taxon>Streptophyta</taxon>
        <taxon>Embryophyta</taxon>
        <taxon>Tracheophyta</taxon>
        <taxon>Spermatophyta</taxon>
        <taxon>Magnoliopsida</taxon>
        <taxon>eudicotyledons</taxon>
        <taxon>Gunneridae</taxon>
        <taxon>Pentapetalae</taxon>
        <taxon>rosids</taxon>
        <taxon>fabids</taxon>
        <taxon>Fabales</taxon>
        <taxon>Fabaceae</taxon>
        <taxon>Papilionoideae</taxon>
        <taxon>50 kb inversion clade</taxon>
        <taxon>NPAAA clade</taxon>
        <taxon>indigoferoid/millettioid clade</taxon>
        <taxon>Phaseoleae</taxon>
        <taxon>Clitoria</taxon>
    </lineage>
</organism>
<accession>A0AAN9KI85</accession>
<dbReference type="AlphaFoldDB" id="A0AAN9KI85"/>
<gene>
    <name evidence="3" type="ORF">RJT34_00370</name>
</gene>
<dbReference type="PANTHER" id="PTHR33321:SF3">
    <property type="entry name" value="OS05G0582000 PROTEIN"/>
    <property type="match status" value="1"/>
</dbReference>
<keyword evidence="2" id="KW-0812">Transmembrane</keyword>
<keyword evidence="2" id="KW-1133">Transmembrane helix</keyword>
<protein>
    <submittedName>
        <fullName evidence="3">Uncharacterized protein</fullName>
    </submittedName>
</protein>
<evidence type="ECO:0000313" key="4">
    <source>
        <dbReference type="Proteomes" id="UP001359559"/>
    </source>
</evidence>
<feature type="transmembrane region" description="Helical" evidence="2">
    <location>
        <begin position="57"/>
        <end position="76"/>
    </location>
</feature>
<dbReference type="Pfam" id="PF04450">
    <property type="entry name" value="BSP"/>
    <property type="match status" value="1"/>
</dbReference>
<comment type="caution">
    <text evidence="3">The sequence shown here is derived from an EMBL/GenBank/DDBJ whole genome shotgun (WGS) entry which is preliminary data.</text>
</comment>
<evidence type="ECO:0000256" key="1">
    <source>
        <dbReference type="SAM" id="MobiDB-lite"/>
    </source>
</evidence>
<feature type="region of interest" description="Disordered" evidence="1">
    <location>
        <begin position="24"/>
        <end position="47"/>
    </location>
</feature>
<proteinExistence type="predicted"/>
<dbReference type="Proteomes" id="UP001359559">
    <property type="component" value="Unassembled WGS sequence"/>
</dbReference>
<keyword evidence="4" id="KW-1185">Reference proteome</keyword>
<name>A0AAN9KI85_CLITE</name>
<evidence type="ECO:0000256" key="2">
    <source>
        <dbReference type="SAM" id="Phobius"/>
    </source>
</evidence>
<evidence type="ECO:0000313" key="3">
    <source>
        <dbReference type="EMBL" id="KAK7316708.1"/>
    </source>
</evidence>
<reference evidence="3 4" key="1">
    <citation type="submission" date="2024-01" db="EMBL/GenBank/DDBJ databases">
        <title>The genomes of 5 underutilized Papilionoideae crops provide insights into root nodulation and disease resistance.</title>
        <authorList>
            <person name="Yuan L."/>
        </authorList>
    </citation>
    <scope>NUCLEOTIDE SEQUENCE [LARGE SCALE GENOMIC DNA]</scope>
    <source>
        <strain evidence="3">LY-2023</strain>
        <tissue evidence="3">Leaf</tissue>
    </source>
</reference>